<dbReference type="PIRSF" id="PIRSF009320">
    <property type="entry name" value="Nuc_binding_HP_1000"/>
    <property type="match status" value="1"/>
</dbReference>
<dbReference type="InterPro" id="IPR009744">
    <property type="entry name" value="VirC1"/>
</dbReference>
<name>A0ABV7IG67_9RHOB</name>
<dbReference type="SUPFAM" id="SSF52540">
    <property type="entry name" value="P-loop containing nucleoside triphosphate hydrolases"/>
    <property type="match status" value="1"/>
</dbReference>
<sequence>MPVISFASPKGGSGKTTSAIILVCELAQRAGVIMIDADPAARSQEWSQRGKKHDRIEVISCADEDRIQDVIDDAATRAPFVVVDMEGAATNLNSMIIGQSDLVIIPTGDEQQDATAALRAIRQVGQVSRTARRDIPARVLFARTKAAIKARNARDINAELRDAAPAFAVELNDRTAFSSLHSYGGTLYDLDERAVGGLPRAIENSVAFASEVVQVLRGSK</sequence>
<dbReference type="Gene3D" id="3.40.50.300">
    <property type="entry name" value="P-loop containing nucleotide triphosphate hydrolases"/>
    <property type="match status" value="1"/>
</dbReference>
<organism evidence="1 2">
    <name type="scientific">Paracoccus fontiphilus</name>
    <dbReference type="NCBI Taxonomy" id="1815556"/>
    <lineage>
        <taxon>Bacteria</taxon>
        <taxon>Pseudomonadati</taxon>
        <taxon>Pseudomonadota</taxon>
        <taxon>Alphaproteobacteria</taxon>
        <taxon>Rhodobacterales</taxon>
        <taxon>Paracoccaceae</taxon>
        <taxon>Paracoccus</taxon>
    </lineage>
</organism>
<dbReference type="EMBL" id="JBHRTE010000074">
    <property type="protein sequence ID" value="MFC3169572.1"/>
    <property type="molecule type" value="Genomic_DNA"/>
</dbReference>
<evidence type="ECO:0000313" key="1">
    <source>
        <dbReference type="EMBL" id="MFC3169572.1"/>
    </source>
</evidence>
<dbReference type="PANTHER" id="PTHR13696:SF96">
    <property type="entry name" value="COBQ_COBB_MIND_PARA NUCLEOTIDE BINDING DOMAIN-CONTAINING PROTEIN"/>
    <property type="match status" value="1"/>
</dbReference>
<dbReference type="Proteomes" id="UP001595557">
    <property type="component" value="Unassembled WGS sequence"/>
</dbReference>
<dbReference type="InterPro" id="IPR050678">
    <property type="entry name" value="DNA_Partitioning_ATPase"/>
</dbReference>
<comment type="caution">
    <text evidence="1">The sequence shown here is derived from an EMBL/GenBank/DDBJ whole genome shotgun (WGS) entry which is preliminary data.</text>
</comment>
<gene>
    <name evidence="1" type="ORF">ACFOD7_16090</name>
</gene>
<dbReference type="RefSeq" id="WP_377707253.1">
    <property type="nucleotide sequence ID" value="NZ_JBHRTE010000074.1"/>
</dbReference>
<dbReference type="Pfam" id="PF07015">
    <property type="entry name" value="VirC1"/>
    <property type="match status" value="1"/>
</dbReference>
<accession>A0ABV7IG67</accession>
<keyword evidence="2" id="KW-1185">Reference proteome</keyword>
<dbReference type="PANTHER" id="PTHR13696">
    <property type="entry name" value="P-LOOP CONTAINING NUCLEOSIDE TRIPHOSPHATE HYDROLASE"/>
    <property type="match status" value="1"/>
</dbReference>
<dbReference type="InterPro" id="IPR027417">
    <property type="entry name" value="P-loop_NTPase"/>
</dbReference>
<evidence type="ECO:0000313" key="2">
    <source>
        <dbReference type="Proteomes" id="UP001595557"/>
    </source>
</evidence>
<proteinExistence type="predicted"/>
<protein>
    <submittedName>
        <fullName evidence="1">AAA family ATPase</fullName>
    </submittedName>
</protein>
<reference evidence="2" key="1">
    <citation type="journal article" date="2019" name="Int. J. Syst. Evol. Microbiol.">
        <title>The Global Catalogue of Microorganisms (GCM) 10K type strain sequencing project: providing services to taxonomists for standard genome sequencing and annotation.</title>
        <authorList>
            <consortium name="The Broad Institute Genomics Platform"/>
            <consortium name="The Broad Institute Genome Sequencing Center for Infectious Disease"/>
            <person name="Wu L."/>
            <person name="Ma J."/>
        </authorList>
    </citation>
    <scope>NUCLEOTIDE SEQUENCE [LARGE SCALE GENOMIC DNA]</scope>
    <source>
        <strain evidence="2">KCTC 52239</strain>
    </source>
</reference>
<dbReference type="CDD" id="cd02042">
    <property type="entry name" value="ParAB_family"/>
    <property type="match status" value="1"/>
</dbReference>